<dbReference type="InterPro" id="IPR003961">
    <property type="entry name" value="FN3_dom"/>
</dbReference>
<feature type="domain" description="Fibronectin type-III" evidence="4">
    <location>
        <begin position="908"/>
        <end position="993"/>
    </location>
</feature>
<dbReference type="Proteomes" id="UP001371218">
    <property type="component" value="Unassembled WGS sequence"/>
</dbReference>
<dbReference type="InterPro" id="IPR005085">
    <property type="entry name" value="CBM25"/>
</dbReference>
<dbReference type="SMART" id="SM00060">
    <property type="entry name" value="FN3"/>
    <property type="match status" value="2"/>
</dbReference>
<dbReference type="CDD" id="cd00063">
    <property type="entry name" value="FN3"/>
    <property type="match status" value="2"/>
</dbReference>
<feature type="chain" id="PRO_5046317038" evidence="3">
    <location>
        <begin position="28"/>
        <end position="1094"/>
    </location>
</feature>
<keyword evidence="1" id="KW-0677">Repeat</keyword>
<dbReference type="Gene3D" id="3.20.110.20">
    <property type="match status" value="1"/>
</dbReference>
<feature type="region of interest" description="Disordered" evidence="2">
    <location>
        <begin position="892"/>
        <end position="923"/>
    </location>
</feature>
<accession>A0ABU9BSU1</accession>
<evidence type="ECO:0000259" key="4">
    <source>
        <dbReference type="PROSITE" id="PS50853"/>
    </source>
</evidence>
<dbReference type="Gene3D" id="2.60.40.10">
    <property type="entry name" value="Immunoglobulins"/>
    <property type="match status" value="3"/>
</dbReference>
<name>A0ABU9BSU1_9BURK</name>
<evidence type="ECO:0000256" key="3">
    <source>
        <dbReference type="SAM" id="SignalP"/>
    </source>
</evidence>
<dbReference type="Pfam" id="PF03423">
    <property type="entry name" value="CBM_25"/>
    <property type="match status" value="1"/>
</dbReference>
<organism evidence="5 6">
    <name type="scientific">Ideonella lacteola</name>
    <dbReference type="NCBI Taxonomy" id="2984193"/>
    <lineage>
        <taxon>Bacteria</taxon>
        <taxon>Pseudomonadati</taxon>
        <taxon>Pseudomonadota</taxon>
        <taxon>Betaproteobacteria</taxon>
        <taxon>Burkholderiales</taxon>
        <taxon>Sphaerotilaceae</taxon>
        <taxon>Ideonella</taxon>
    </lineage>
</organism>
<evidence type="ECO:0000313" key="5">
    <source>
        <dbReference type="EMBL" id="MEK8033038.1"/>
    </source>
</evidence>
<dbReference type="InterPro" id="IPR013783">
    <property type="entry name" value="Ig-like_fold"/>
</dbReference>
<evidence type="ECO:0000256" key="2">
    <source>
        <dbReference type="SAM" id="MobiDB-lite"/>
    </source>
</evidence>
<gene>
    <name evidence="5" type="ORF">AACH06_19620</name>
</gene>
<dbReference type="InterPro" id="IPR050964">
    <property type="entry name" value="Striated_Muscle_Regulatory"/>
</dbReference>
<dbReference type="PANTHER" id="PTHR13817">
    <property type="entry name" value="TITIN"/>
    <property type="match status" value="1"/>
</dbReference>
<keyword evidence="3" id="KW-0732">Signal</keyword>
<evidence type="ECO:0000256" key="1">
    <source>
        <dbReference type="ARBA" id="ARBA00022737"/>
    </source>
</evidence>
<keyword evidence="6" id="KW-1185">Reference proteome</keyword>
<protein>
    <submittedName>
        <fullName evidence="5">Carbohydrate binding domain-containing protein</fullName>
    </submittedName>
</protein>
<dbReference type="SUPFAM" id="SSF49265">
    <property type="entry name" value="Fibronectin type III"/>
    <property type="match status" value="1"/>
</dbReference>
<dbReference type="RefSeq" id="WP_341427459.1">
    <property type="nucleotide sequence ID" value="NZ_JBBUTG010000013.1"/>
</dbReference>
<dbReference type="SMART" id="SM01066">
    <property type="entry name" value="CBM_25"/>
    <property type="match status" value="1"/>
</dbReference>
<feature type="domain" description="Fibronectin type-III" evidence="4">
    <location>
        <begin position="816"/>
        <end position="901"/>
    </location>
</feature>
<sequence>MHARWIPRTVAAAAAACLASAAPPALAASIPAAHVYHNHMPNFWPFYGVDVMATYNATAVGQPIRYAYDGQVINLKKSPPPGYSYFLPASQGGGIMPHDDLVAYYSPDAKTGAYQWWPQQDAAEVKSWSGGSGQVHVTMSGAVVNNVNSLENLQNVPGYTNPNWGASWVSAYDGLPTQHGHRTLDLIHFTGHHTMGPLVGADYFLKDLIFHGAALAQPYFLGSRYTSSRGFFPTELGFSERLIPSLAKLGIQWTVVGNNHFSRTLKDYPFATHDATGDTLISPPNRADLRNTSDVGTWVANGMAHEKQVIVNKFPFASTPHWVRAVDPATGEVSKVAAIPVSQNGSWAEGWDGSTTVDELMPFTALEPRQFYVIAHDGDNSSGRAGSLDTWQNGHRVTCAGNGFCQGIDEYLAARPIPASDVQHVQDGSWVDTRDSSSDPTWYHWHLPPLIWQGQFADFNRVTGLNLAPKKNLKGQSEGATVSLEHGWHYLERNFALLQAALNYAKTAEQIWLDAHPNHWSPTTALDRQITHAGNQLNPWMLSFPVKGQASSDYAGGANPAELAWYFLLPAMDSGFGYYDENKDDVVKPTLAFNNSLAFSKPYVAARATSDRTGPSIWWPQRYPYNPGSVNGSKAEGWTVQHYSHDFAVYTYGFDVSGIASAQLMVRPHQQKTIDNDDDTYKVYSPKRMVGLPGLNITPSRVGEWRSYPMKMRDLAPVMNGVAWVQPTMDTLKVVPAQDIGNLYYAYVSDYRDQLLDYYVKMTDAAGNVTRSEIQQVYVGAGTYRAGGNSGYTEDIHGDIPGVYPFLVVDDTPPSAPTKPTASGLTDRSVQLDWPASSDNIGVTGYRVYRDGIQVGTSPTNRYADTGLAPQTLYRYRVAAFDAAGNLSAQSKARQVTTLAPDQEPPTAPGAPQASDVTGNTLTLSWPPATDNYGVARYRVLRNGVEVGSSMGLSFGDNGLTPSTTYRYTVKAEDAAGWVSAPSPATQVTTAAGNSATVYYKVPTGWSTVNIHYAPNGGSWTPVPGVPMSAACAGWDVYTVNLGQATGWQTVFNNGNGTWDNNGGRNYSLGTGLWQVANGVATSGVNPCAAQRRR</sequence>
<dbReference type="InterPro" id="IPR011330">
    <property type="entry name" value="Glyco_hydro/deAcase_b/a-brl"/>
</dbReference>
<proteinExistence type="predicted"/>
<dbReference type="PANTHER" id="PTHR13817:SF73">
    <property type="entry name" value="FIBRONECTIN TYPE-III DOMAIN-CONTAINING PROTEIN"/>
    <property type="match status" value="1"/>
</dbReference>
<reference evidence="5 6" key="1">
    <citation type="submission" date="2024-04" db="EMBL/GenBank/DDBJ databases">
        <title>Novel species of the genus Ideonella isolated from streams.</title>
        <authorList>
            <person name="Lu H."/>
        </authorList>
    </citation>
    <scope>NUCLEOTIDE SEQUENCE [LARGE SCALE GENOMIC DNA]</scope>
    <source>
        <strain evidence="5 6">DXS29W</strain>
    </source>
</reference>
<evidence type="ECO:0000313" key="6">
    <source>
        <dbReference type="Proteomes" id="UP001371218"/>
    </source>
</evidence>
<dbReference type="InterPro" id="IPR036116">
    <property type="entry name" value="FN3_sf"/>
</dbReference>
<dbReference type="Pfam" id="PF00041">
    <property type="entry name" value="fn3"/>
    <property type="match status" value="2"/>
</dbReference>
<dbReference type="PROSITE" id="PS50853">
    <property type="entry name" value="FN3"/>
    <property type="match status" value="2"/>
</dbReference>
<dbReference type="EMBL" id="JBBUTG010000013">
    <property type="protein sequence ID" value="MEK8033038.1"/>
    <property type="molecule type" value="Genomic_DNA"/>
</dbReference>
<feature type="signal peptide" evidence="3">
    <location>
        <begin position="1"/>
        <end position="27"/>
    </location>
</feature>
<dbReference type="SUPFAM" id="SSF88713">
    <property type="entry name" value="Glycoside hydrolase/deacetylase"/>
    <property type="match status" value="1"/>
</dbReference>
<comment type="caution">
    <text evidence="5">The sequence shown here is derived from an EMBL/GenBank/DDBJ whole genome shotgun (WGS) entry which is preliminary data.</text>
</comment>